<feature type="domain" description="Response regulatory" evidence="2">
    <location>
        <begin position="7"/>
        <end position="128"/>
    </location>
</feature>
<dbReference type="Proteomes" id="UP001224325">
    <property type="component" value="Chromosome"/>
</dbReference>
<reference evidence="3" key="1">
    <citation type="submission" date="2024-04" db="EMBL/GenBank/DDBJ databases">
        <title>Mariniflexile litorale, isolated from the shallow sediments of the Sea of Japan.</title>
        <authorList>
            <person name="Romanenko L."/>
            <person name="Isaeva M."/>
        </authorList>
    </citation>
    <scope>NUCLEOTIDE SEQUENCE [LARGE SCALE GENOMIC DNA]</scope>
    <source>
        <strain evidence="3">KMM 9835</strain>
    </source>
</reference>
<name>A0AAU7EHW5_9FLAO</name>
<feature type="modified residue" description="4-aspartylphosphate" evidence="1">
    <location>
        <position position="61"/>
    </location>
</feature>
<dbReference type="PANTHER" id="PTHR44520">
    <property type="entry name" value="RESPONSE REGULATOR RCP1-RELATED"/>
    <property type="match status" value="1"/>
</dbReference>
<sequence length="149" mass="17426">MLQKPLLIYLADDDNEDRMLFKEALDEINMEVYIKDFDNGVTLMEHLLMTDQPLPDAIYLDLNMPLMNGEECLIDIRNEPQLSQIPIIIYSTYVDEAMIDRLQKKGANWYLMKPNSFEELKNLLRKSLNYVHIELKDTPPLSEFIITAS</sequence>
<evidence type="ECO:0000256" key="1">
    <source>
        <dbReference type="PROSITE-ProRule" id="PRU00169"/>
    </source>
</evidence>
<proteinExistence type="predicted"/>
<dbReference type="KEGG" id="mlil:QLS71_000930"/>
<organism evidence="3 4">
    <name type="scientific">Mariniflexile litorale</name>
    <dbReference type="NCBI Taxonomy" id="3045158"/>
    <lineage>
        <taxon>Bacteria</taxon>
        <taxon>Pseudomonadati</taxon>
        <taxon>Bacteroidota</taxon>
        <taxon>Flavobacteriia</taxon>
        <taxon>Flavobacteriales</taxon>
        <taxon>Flavobacteriaceae</taxon>
        <taxon>Mariniflexile</taxon>
    </lineage>
</organism>
<protein>
    <submittedName>
        <fullName evidence="3">Response regulator</fullName>
    </submittedName>
</protein>
<dbReference type="InterPro" id="IPR011006">
    <property type="entry name" value="CheY-like_superfamily"/>
</dbReference>
<dbReference type="RefSeq" id="WP_308992335.1">
    <property type="nucleotide sequence ID" value="NZ_CP155618.1"/>
</dbReference>
<keyword evidence="1" id="KW-0597">Phosphoprotein</keyword>
<dbReference type="AlphaFoldDB" id="A0AAU7EHW5"/>
<dbReference type="GO" id="GO:0000160">
    <property type="term" value="P:phosphorelay signal transduction system"/>
    <property type="evidence" value="ECO:0007669"/>
    <property type="project" value="InterPro"/>
</dbReference>
<dbReference type="PROSITE" id="PS50110">
    <property type="entry name" value="RESPONSE_REGULATORY"/>
    <property type="match status" value="1"/>
</dbReference>
<accession>A0AAU7EHW5</accession>
<dbReference type="InterPro" id="IPR001789">
    <property type="entry name" value="Sig_transdc_resp-reg_receiver"/>
</dbReference>
<gene>
    <name evidence="3" type="ORF">QLS71_000930</name>
</gene>
<evidence type="ECO:0000259" key="2">
    <source>
        <dbReference type="PROSITE" id="PS50110"/>
    </source>
</evidence>
<dbReference type="PANTHER" id="PTHR44520:SF2">
    <property type="entry name" value="RESPONSE REGULATOR RCP1"/>
    <property type="match status" value="1"/>
</dbReference>
<dbReference type="Gene3D" id="3.40.50.2300">
    <property type="match status" value="1"/>
</dbReference>
<dbReference type="InterPro" id="IPR052893">
    <property type="entry name" value="TCS_response_regulator"/>
</dbReference>
<evidence type="ECO:0000313" key="3">
    <source>
        <dbReference type="EMBL" id="XBL14602.1"/>
    </source>
</evidence>
<keyword evidence="4" id="KW-1185">Reference proteome</keyword>
<dbReference type="SUPFAM" id="SSF52172">
    <property type="entry name" value="CheY-like"/>
    <property type="match status" value="1"/>
</dbReference>
<dbReference type="EMBL" id="CP155618">
    <property type="protein sequence ID" value="XBL14602.1"/>
    <property type="molecule type" value="Genomic_DNA"/>
</dbReference>
<evidence type="ECO:0000313" key="4">
    <source>
        <dbReference type="Proteomes" id="UP001224325"/>
    </source>
</evidence>
<dbReference type="Pfam" id="PF00072">
    <property type="entry name" value="Response_reg"/>
    <property type="match status" value="1"/>
</dbReference>
<dbReference type="SMART" id="SM00448">
    <property type="entry name" value="REC"/>
    <property type="match status" value="1"/>
</dbReference>